<dbReference type="Proteomes" id="UP000295447">
    <property type="component" value="Unassembled WGS sequence"/>
</dbReference>
<dbReference type="EMBL" id="SODF01000001">
    <property type="protein sequence ID" value="TDW24292.1"/>
    <property type="molecule type" value="Genomic_DNA"/>
</dbReference>
<accession>A0A4R8A1K1</accession>
<evidence type="ECO:0000313" key="1">
    <source>
        <dbReference type="EMBL" id="TDW24292.1"/>
    </source>
</evidence>
<gene>
    <name evidence="1" type="ORF">EV650_3166</name>
</gene>
<comment type="caution">
    <text evidence="1">The sequence shown here is derived from an EMBL/GenBank/DDBJ whole genome shotgun (WGS) entry which is preliminary data.</text>
</comment>
<sequence length="96" mass="11135">MFRRLLCRDERFEVPDRLADPLQRGLVRGRLSRRPGSSAEFGENVEGSIYHGQTIPVHVGQRSDAHREISGRNARRRYVFALTGDVRIFVDRLTWV</sequence>
<organism evidence="1 2">
    <name type="scientific">Kribbella kalugense</name>
    <dbReference type="NCBI Taxonomy" id="2512221"/>
    <lineage>
        <taxon>Bacteria</taxon>
        <taxon>Bacillati</taxon>
        <taxon>Actinomycetota</taxon>
        <taxon>Actinomycetes</taxon>
        <taxon>Propionibacteriales</taxon>
        <taxon>Kribbellaceae</taxon>
        <taxon>Kribbella</taxon>
    </lineage>
</organism>
<evidence type="ECO:0000313" key="2">
    <source>
        <dbReference type="Proteomes" id="UP000295447"/>
    </source>
</evidence>
<proteinExistence type="predicted"/>
<reference evidence="1 2" key="1">
    <citation type="submission" date="2019-03" db="EMBL/GenBank/DDBJ databases">
        <title>Genomic Encyclopedia of Type Strains, Phase III (KMG-III): the genomes of soil and plant-associated and newly described type strains.</title>
        <authorList>
            <person name="Whitman W."/>
        </authorList>
    </citation>
    <scope>NUCLEOTIDE SEQUENCE [LARGE SCALE GENOMIC DNA]</scope>
    <source>
        <strain evidence="1 2">VKM Ac-2570</strain>
    </source>
</reference>
<protein>
    <submittedName>
        <fullName evidence="1">Uncharacterized protein</fullName>
    </submittedName>
</protein>
<name>A0A4R8A1K1_9ACTN</name>
<keyword evidence="2" id="KW-1185">Reference proteome</keyword>
<dbReference type="AlphaFoldDB" id="A0A4R8A1K1"/>